<evidence type="ECO:0000256" key="1">
    <source>
        <dbReference type="SAM" id="Phobius"/>
    </source>
</evidence>
<feature type="transmembrane region" description="Helical" evidence="1">
    <location>
        <begin position="58"/>
        <end position="75"/>
    </location>
</feature>
<keyword evidence="1" id="KW-1133">Transmembrane helix</keyword>
<dbReference type="KEGG" id="tet:TTHERM_000463299"/>
<protein>
    <submittedName>
        <fullName evidence="2">Transmembrane protein, putative</fullName>
    </submittedName>
</protein>
<evidence type="ECO:0000313" key="2">
    <source>
        <dbReference type="EMBL" id="EWS73705.1"/>
    </source>
</evidence>
<keyword evidence="1 2" id="KW-0812">Transmembrane</keyword>
<sequence>MLLLNNYLEKGNNCSPLLFPHIKIQLVLKSFISFHMRQVTIESSLHHTICNIQSSTEIILFFFLPYFFVVFITKIQKQHDFLYTTYCNQPNILIKFLFINQFVIKSTLNLIFFNQFRFTDILCIIVISFQIRLVRQIDDYCIFLYNNFYSSDPLFKSNKLTHIYILTPKSFIYSFQVCYVKNQLFLSQATAYLYFFKKSN</sequence>
<gene>
    <name evidence="2" type="ORF">TTHERM_000463299</name>
</gene>
<dbReference type="InParanoid" id="W7X310"/>
<dbReference type="Proteomes" id="UP000009168">
    <property type="component" value="Unassembled WGS sequence"/>
</dbReference>
<dbReference type="EMBL" id="GG662650">
    <property type="protein sequence ID" value="EWS73705.1"/>
    <property type="molecule type" value="Genomic_DNA"/>
</dbReference>
<organism evidence="2 3">
    <name type="scientific">Tetrahymena thermophila (strain SB210)</name>
    <dbReference type="NCBI Taxonomy" id="312017"/>
    <lineage>
        <taxon>Eukaryota</taxon>
        <taxon>Sar</taxon>
        <taxon>Alveolata</taxon>
        <taxon>Ciliophora</taxon>
        <taxon>Intramacronucleata</taxon>
        <taxon>Oligohymenophorea</taxon>
        <taxon>Hymenostomatida</taxon>
        <taxon>Tetrahymenina</taxon>
        <taxon>Tetrahymenidae</taxon>
        <taxon>Tetrahymena</taxon>
    </lineage>
</organism>
<reference evidence="3" key="1">
    <citation type="journal article" date="2006" name="PLoS Biol.">
        <title>Macronuclear genome sequence of the ciliate Tetrahymena thermophila, a model eukaryote.</title>
        <authorList>
            <person name="Eisen J.A."/>
            <person name="Coyne R.S."/>
            <person name="Wu M."/>
            <person name="Wu D."/>
            <person name="Thiagarajan M."/>
            <person name="Wortman J.R."/>
            <person name="Badger J.H."/>
            <person name="Ren Q."/>
            <person name="Amedeo P."/>
            <person name="Jones K.M."/>
            <person name="Tallon L.J."/>
            <person name="Delcher A.L."/>
            <person name="Salzberg S.L."/>
            <person name="Silva J.C."/>
            <person name="Haas B.J."/>
            <person name="Majoros W.H."/>
            <person name="Farzad M."/>
            <person name="Carlton J.M."/>
            <person name="Smith R.K. Jr."/>
            <person name="Garg J."/>
            <person name="Pearlman R.E."/>
            <person name="Karrer K.M."/>
            <person name="Sun L."/>
            <person name="Manning G."/>
            <person name="Elde N.C."/>
            <person name="Turkewitz A.P."/>
            <person name="Asai D.J."/>
            <person name="Wilkes D.E."/>
            <person name="Wang Y."/>
            <person name="Cai H."/>
            <person name="Collins K."/>
            <person name="Stewart B.A."/>
            <person name="Lee S.R."/>
            <person name="Wilamowska K."/>
            <person name="Weinberg Z."/>
            <person name="Ruzzo W.L."/>
            <person name="Wloga D."/>
            <person name="Gaertig J."/>
            <person name="Frankel J."/>
            <person name="Tsao C.-C."/>
            <person name="Gorovsky M.A."/>
            <person name="Keeling P.J."/>
            <person name="Waller R.F."/>
            <person name="Patron N.J."/>
            <person name="Cherry J.M."/>
            <person name="Stover N.A."/>
            <person name="Krieger C.J."/>
            <person name="del Toro C."/>
            <person name="Ryder H.F."/>
            <person name="Williamson S.C."/>
            <person name="Barbeau R.A."/>
            <person name="Hamilton E.P."/>
            <person name="Orias E."/>
        </authorList>
    </citation>
    <scope>NUCLEOTIDE SEQUENCE [LARGE SCALE GENOMIC DNA]</scope>
    <source>
        <strain evidence="3">SB210</strain>
    </source>
</reference>
<keyword evidence="3" id="KW-1185">Reference proteome</keyword>
<accession>W7X310</accession>
<name>W7X310_TETTS</name>
<dbReference type="GeneID" id="24439105"/>
<proteinExistence type="predicted"/>
<evidence type="ECO:0000313" key="3">
    <source>
        <dbReference type="Proteomes" id="UP000009168"/>
    </source>
</evidence>
<dbReference type="AlphaFoldDB" id="W7X310"/>
<dbReference type="RefSeq" id="XP_012653743.1">
    <property type="nucleotide sequence ID" value="XM_012798289.1"/>
</dbReference>
<keyword evidence="1" id="KW-0472">Membrane</keyword>